<evidence type="ECO:0000313" key="3">
    <source>
        <dbReference type="Proteomes" id="UP000242502"/>
    </source>
</evidence>
<dbReference type="EMBL" id="MDLC01000057">
    <property type="protein sequence ID" value="ODS22703.1"/>
    <property type="molecule type" value="Genomic_DNA"/>
</dbReference>
<protein>
    <recommendedName>
        <fullName evidence="4">Outer membrane protein beta-barrel domain-containing protein</fullName>
    </recommendedName>
</protein>
<comment type="caution">
    <text evidence="2">The sequence shown here is derived from an EMBL/GenBank/DDBJ whole genome shotgun (WGS) entry which is preliminary data.</text>
</comment>
<accession>A0A1D2QMB6</accession>
<evidence type="ECO:0000313" key="2">
    <source>
        <dbReference type="EMBL" id="ODS22703.1"/>
    </source>
</evidence>
<feature type="chain" id="PRO_5008906518" description="Outer membrane protein beta-barrel domain-containing protein" evidence="1">
    <location>
        <begin position="22"/>
        <end position="255"/>
    </location>
</feature>
<sequence>MLNTKKLIFTVLLLLTNTCYADLPFLKHLSGKQNLPKPFGLSVDSFSVKQNYNIGKFQVGPNEFDTVDPSLTSVNSDINYTALRFDAWVFPFLNLFAMHGKVDVNTHVDNRQIMIPSLNNIDLDGDITGMGMTVAFGKSHWFGSLTTTITETNLDGKLESEIDTLTLQPKLGLIFGKTNLWVTALYIDSEESHRGSFDLGIPSMPPTNFDATLVPKEKVNYGIGARFELAKNVELTGEIGFGGIEHQLISLGWRF</sequence>
<feature type="signal peptide" evidence="1">
    <location>
        <begin position="1"/>
        <end position="21"/>
    </location>
</feature>
<reference evidence="2 3" key="1">
    <citation type="journal article" date="2016" name="Appl. Environ. Microbiol.">
        <title>Lack of Overt Genome Reduction in the Bryostatin-Producing Bryozoan Symbiont "Candidatus Endobugula sertula".</title>
        <authorList>
            <person name="Miller I.J."/>
            <person name="Vanee N."/>
            <person name="Fong S.S."/>
            <person name="Lim-Fong G.E."/>
            <person name="Kwan J.C."/>
        </authorList>
    </citation>
    <scope>NUCLEOTIDE SEQUENCE [LARGE SCALE GENOMIC DNA]</scope>
    <source>
        <strain evidence="2">AB1-4</strain>
    </source>
</reference>
<proteinExistence type="predicted"/>
<keyword evidence="1" id="KW-0732">Signal</keyword>
<evidence type="ECO:0008006" key="4">
    <source>
        <dbReference type="Google" id="ProtNLM"/>
    </source>
</evidence>
<gene>
    <name evidence="2" type="ORF">AB835_12820</name>
</gene>
<name>A0A1D2QMB6_9GAMM</name>
<organism evidence="2 3">
    <name type="scientific">Candidatus Endobugula sertula</name>
    <name type="common">Bugula neritina bacterial symbiont</name>
    <dbReference type="NCBI Taxonomy" id="62101"/>
    <lineage>
        <taxon>Bacteria</taxon>
        <taxon>Pseudomonadati</taxon>
        <taxon>Pseudomonadota</taxon>
        <taxon>Gammaproteobacteria</taxon>
        <taxon>Cellvibrionales</taxon>
        <taxon>Cellvibrionaceae</taxon>
        <taxon>Candidatus Endobugula</taxon>
    </lineage>
</organism>
<dbReference type="AlphaFoldDB" id="A0A1D2QMB6"/>
<dbReference type="STRING" id="62101.AB835_12820"/>
<evidence type="ECO:0000256" key="1">
    <source>
        <dbReference type="SAM" id="SignalP"/>
    </source>
</evidence>
<dbReference type="Proteomes" id="UP000242502">
    <property type="component" value="Unassembled WGS sequence"/>
</dbReference>